<protein>
    <recommendedName>
        <fullName evidence="4">Lipoprotein</fullName>
    </recommendedName>
</protein>
<sequence length="219" mass="24593">MKSLFCLFVCLAIISGCALSNDYIAILDQSQASSRSLQASSLSQQESSLPSMNDSASPDGYSIRTHDTVPLVLLSDSGDSEPTKVSTGDIFHGMKVDKVIYEEILVDGEWKIYQLDVVLSGELEVSGIYHFDEIPYFSCDQSSDLPICAAMRYPTLRLHWLDNSYDPLKKYYEEYLKTKEPMDVRVDRLTINKLYIMALWESDASPLAEVVSMTLAEDE</sequence>
<name>A0A1Y4MLD6_9FIRM</name>
<organism evidence="2 3">
    <name type="scientific">Anaerotruncus colihominis</name>
    <dbReference type="NCBI Taxonomy" id="169435"/>
    <lineage>
        <taxon>Bacteria</taxon>
        <taxon>Bacillati</taxon>
        <taxon>Bacillota</taxon>
        <taxon>Clostridia</taxon>
        <taxon>Eubacteriales</taxon>
        <taxon>Oscillospiraceae</taxon>
        <taxon>Anaerotruncus</taxon>
    </lineage>
</organism>
<proteinExistence type="predicted"/>
<dbReference type="Proteomes" id="UP000196386">
    <property type="component" value="Unassembled WGS sequence"/>
</dbReference>
<keyword evidence="1" id="KW-0732">Signal</keyword>
<reference evidence="3" key="1">
    <citation type="submission" date="2017-04" db="EMBL/GenBank/DDBJ databases">
        <title>Function of individual gut microbiota members based on whole genome sequencing of pure cultures obtained from chicken caecum.</title>
        <authorList>
            <person name="Medvecky M."/>
            <person name="Cejkova D."/>
            <person name="Polansky O."/>
            <person name="Karasova D."/>
            <person name="Kubasova T."/>
            <person name="Cizek A."/>
            <person name="Rychlik I."/>
        </authorList>
    </citation>
    <scope>NUCLEOTIDE SEQUENCE [LARGE SCALE GENOMIC DNA]</scope>
    <source>
        <strain evidence="3">An175</strain>
    </source>
</reference>
<evidence type="ECO:0000256" key="1">
    <source>
        <dbReference type="SAM" id="SignalP"/>
    </source>
</evidence>
<dbReference type="EMBL" id="NFKP01000062">
    <property type="protein sequence ID" value="OUP63611.1"/>
    <property type="molecule type" value="Genomic_DNA"/>
</dbReference>
<gene>
    <name evidence="2" type="ORF">B5F11_20475</name>
</gene>
<evidence type="ECO:0000313" key="2">
    <source>
        <dbReference type="EMBL" id="OUP63611.1"/>
    </source>
</evidence>
<dbReference type="AlphaFoldDB" id="A0A1Y4MLD6"/>
<feature type="signal peptide" evidence="1">
    <location>
        <begin position="1"/>
        <end position="20"/>
    </location>
</feature>
<accession>A0A1Y4MLD6</accession>
<dbReference type="PROSITE" id="PS51257">
    <property type="entry name" value="PROKAR_LIPOPROTEIN"/>
    <property type="match status" value="1"/>
</dbReference>
<comment type="caution">
    <text evidence="2">The sequence shown here is derived from an EMBL/GenBank/DDBJ whole genome shotgun (WGS) entry which is preliminary data.</text>
</comment>
<evidence type="ECO:0000313" key="3">
    <source>
        <dbReference type="Proteomes" id="UP000196386"/>
    </source>
</evidence>
<evidence type="ECO:0008006" key="4">
    <source>
        <dbReference type="Google" id="ProtNLM"/>
    </source>
</evidence>
<dbReference type="RefSeq" id="WP_087303626.1">
    <property type="nucleotide sequence ID" value="NZ_CAJFJR010000061.1"/>
</dbReference>
<feature type="chain" id="PRO_5039048112" description="Lipoprotein" evidence="1">
    <location>
        <begin position="21"/>
        <end position="219"/>
    </location>
</feature>